<comment type="caution">
    <text evidence="6">The sequence shown here is derived from an EMBL/GenBank/DDBJ whole genome shotgun (WGS) entry which is preliminary data.</text>
</comment>
<dbReference type="PRINTS" id="PR00382">
    <property type="entry name" value="LIPIDTRNSFER"/>
</dbReference>
<keyword evidence="3" id="KW-0813">Transport</keyword>
<feature type="signal peptide" evidence="4">
    <location>
        <begin position="1"/>
        <end position="25"/>
    </location>
</feature>
<dbReference type="Pfam" id="PF00234">
    <property type="entry name" value="Tryp_alpha_amyl"/>
    <property type="match status" value="1"/>
</dbReference>
<sequence>MGVKEAFLVMLAVCSMFVVVPHVYAKISCEQVTLLLTPCIPYAVFGGDVPPACCSGIKESLALANTTEDLRLKCQCVKEGAAKIPGLNYTRVNELPAKCGTTSPYVVSPNTDCSPRSQNNHRKRICSREREC</sequence>
<accession>A0A6A6L7E7</accession>
<feature type="domain" description="Bifunctional inhibitor/plant lipid transfer protein/seed storage helical" evidence="5">
    <location>
        <begin position="29"/>
        <end position="113"/>
    </location>
</feature>
<evidence type="ECO:0000313" key="6">
    <source>
        <dbReference type="EMBL" id="KAF2296914.1"/>
    </source>
</evidence>
<comment type="function">
    <text evidence="3">Plant non-specific lipid-transfer proteins transfer phospholipids as well as galactolipids across membranes. May play a role in wax or cutin deposition in the cell walls of expanding epidermal cells and certain secretory tissues.</text>
</comment>
<dbReference type="GO" id="GO:0006869">
    <property type="term" value="P:lipid transport"/>
    <property type="evidence" value="ECO:0007669"/>
    <property type="project" value="InterPro"/>
</dbReference>
<dbReference type="SUPFAM" id="SSF47699">
    <property type="entry name" value="Bifunctional inhibitor/lipid-transfer protein/seed storage 2S albumin"/>
    <property type="match status" value="1"/>
</dbReference>
<dbReference type="InterPro" id="IPR000528">
    <property type="entry name" value="Plant_nsLTP"/>
</dbReference>
<dbReference type="InterPro" id="IPR036312">
    <property type="entry name" value="Bifun_inhib/LTP/seed_sf"/>
</dbReference>
<reference evidence="6 7" key="1">
    <citation type="journal article" date="2020" name="Mol. Plant">
        <title>The Chromosome-Based Rubber Tree Genome Provides New Insights into Spurge Genome Evolution and Rubber Biosynthesis.</title>
        <authorList>
            <person name="Liu J."/>
            <person name="Shi C."/>
            <person name="Shi C.C."/>
            <person name="Li W."/>
            <person name="Zhang Q.J."/>
            <person name="Zhang Y."/>
            <person name="Li K."/>
            <person name="Lu H.F."/>
            <person name="Shi C."/>
            <person name="Zhu S.T."/>
            <person name="Xiao Z.Y."/>
            <person name="Nan H."/>
            <person name="Yue Y."/>
            <person name="Zhu X.G."/>
            <person name="Wu Y."/>
            <person name="Hong X.N."/>
            <person name="Fan G.Y."/>
            <person name="Tong Y."/>
            <person name="Zhang D."/>
            <person name="Mao C.L."/>
            <person name="Liu Y.L."/>
            <person name="Hao S.J."/>
            <person name="Liu W.Q."/>
            <person name="Lv M.Q."/>
            <person name="Zhang H.B."/>
            <person name="Liu Y."/>
            <person name="Hu-Tang G.R."/>
            <person name="Wang J.P."/>
            <person name="Wang J.H."/>
            <person name="Sun Y.H."/>
            <person name="Ni S.B."/>
            <person name="Chen W.B."/>
            <person name="Zhang X.C."/>
            <person name="Jiao Y.N."/>
            <person name="Eichler E.E."/>
            <person name="Li G.H."/>
            <person name="Liu X."/>
            <person name="Gao L.Z."/>
        </authorList>
    </citation>
    <scope>NUCLEOTIDE SEQUENCE [LARGE SCALE GENOMIC DNA]</scope>
    <source>
        <strain evidence="7">cv. GT1</strain>
        <tissue evidence="6">Leaf</tissue>
    </source>
</reference>
<dbReference type="CDD" id="cd01960">
    <property type="entry name" value="nsLTP1"/>
    <property type="match status" value="1"/>
</dbReference>
<name>A0A6A6L7E7_HEVBR</name>
<keyword evidence="4" id="KW-0732">Signal</keyword>
<dbReference type="SMART" id="SM00499">
    <property type="entry name" value="AAI"/>
    <property type="match status" value="1"/>
</dbReference>
<dbReference type="Gene3D" id="1.10.110.10">
    <property type="entry name" value="Plant lipid-transfer and hydrophobic proteins"/>
    <property type="match status" value="1"/>
</dbReference>
<dbReference type="GO" id="GO:0008289">
    <property type="term" value="F:lipid binding"/>
    <property type="evidence" value="ECO:0007669"/>
    <property type="project" value="UniProtKB-KW"/>
</dbReference>
<gene>
    <name evidence="6" type="ORF">GH714_012291</name>
</gene>
<organism evidence="6 7">
    <name type="scientific">Hevea brasiliensis</name>
    <name type="common">Para rubber tree</name>
    <name type="synonym">Siphonia brasiliensis</name>
    <dbReference type="NCBI Taxonomy" id="3981"/>
    <lineage>
        <taxon>Eukaryota</taxon>
        <taxon>Viridiplantae</taxon>
        <taxon>Streptophyta</taxon>
        <taxon>Embryophyta</taxon>
        <taxon>Tracheophyta</taxon>
        <taxon>Spermatophyta</taxon>
        <taxon>Magnoliopsida</taxon>
        <taxon>eudicotyledons</taxon>
        <taxon>Gunneridae</taxon>
        <taxon>Pentapetalae</taxon>
        <taxon>rosids</taxon>
        <taxon>fabids</taxon>
        <taxon>Malpighiales</taxon>
        <taxon>Euphorbiaceae</taxon>
        <taxon>Crotonoideae</taxon>
        <taxon>Micrandreae</taxon>
        <taxon>Hevea</taxon>
    </lineage>
</organism>
<evidence type="ECO:0000256" key="4">
    <source>
        <dbReference type="SAM" id="SignalP"/>
    </source>
</evidence>
<keyword evidence="7" id="KW-1185">Reference proteome</keyword>
<dbReference type="Proteomes" id="UP000467840">
    <property type="component" value="Chromosome 18"/>
</dbReference>
<keyword evidence="2" id="KW-1015">Disulfide bond</keyword>
<keyword evidence="3" id="KW-0446">Lipid-binding</keyword>
<dbReference type="InterPro" id="IPR016140">
    <property type="entry name" value="Bifunc_inhib/LTP/seed_store"/>
</dbReference>
<evidence type="ECO:0000256" key="1">
    <source>
        <dbReference type="ARBA" id="ARBA00009748"/>
    </source>
</evidence>
<evidence type="ECO:0000256" key="3">
    <source>
        <dbReference type="RuleBase" id="RU000628"/>
    </source>
</evidence>
<protein>
    <recommendedName>
        <fullName evidence="3">Non-specific lipid-transfer protein</fullName>
    </recommendedName>
</protein>
<evidence type="ECO:0000259" key="5">
    <source>
        <dbReference type="SMART" id="SM00499"/>
    </source>
</evidence>
<evidence type="ECO:0000256" key="2">
    <source>
        <dbReference type="ARBA" id="ARBA00023157"/>
    </source>
</evidence>
<feature type="chain" id="PRO_5025648978" description="Non-specific lipid-transfer protein" evidence="4">
    <location>
        <begin position="26"/>
        <end position="132"/>
    </location>
</feature>
<dbReference type="EMBL" id="JAAGAX010000012">
    <property type="protein sequence ID" value="KAF2296914.1"/>
    <property type="molecule type" value="Genomic_DNA"/>
</dbReference>
<comment type="similarity">
    <text evidence="1 3">Belongs to the plant LTP family.</text>
</comment>
<proteinExistence type="inferred from homology"/>
<dbReference type="AlphaFoldDB" id="A0A6A6L7E7"/>
<evidence type="ECO:0000313" key="7">
    <source>
        <dbReference type="Proteomes" id="UP000467840"/>
    </source>
</evidence>
<dbReference type="PANTHER" id="PTHR33076">
    <property type="entry name" value="NON-SPECIFIC LIPID-TRANSFER PROTEIN 2-RELATED"/>
    <property type="match status" value="1"/>
</dbReference>